<comment type="caution">
    <text evidence="3">The sequence shown here is derived from an EMBL/GenBank/DDBJ whole genome shotgun (WGS) entry which is preliminary data.</text>
</comment>
<sequence length="149" mass="16522">MRLPVDDEIYNVNSVWLGPPNRTLPFRARYSAYMVGAVVFVLLQMVERRLGIGLGFFSLAYSLLATVALTRLILSVVNPDRPLGAVLAAFAHEVSAPRDNPKVAMHTVRPARVRAVPSRPSRAQRRARRNAERKAAGALRETTTEGTWT</sequence>
<evidence type="ECO:0000256" key="2">
    <source>
        <dbReference type="SAM" id="Phobius"/>
    </source>
</evidence>
<keyword evidence="2" id="KW-0472">Membrane</keyword>
<evidence type="ECO:0000256" key="1">
    <source>
        <dbReference type="SAM" id="MobiDB-lite"/>
    </source>
</evidence>
<evidence type="ECO:0000313" key="4">
    <source>
        <dbReference type="Proteomes" id="UP001500730"/>
    </source>
</evidence>
<proteinExistence type="predicted"/>
<feature type="region of interest" description="Disordered" evidence="1">
    <location>
        <begin position="116"/>
        <end position="149"/>
    </location>
</feature>
<reference evidence="4" key="1">
    <citation type="journal article" date="2019" name="Int. J. Syst. Evol. Microbiol.">
        <title>The Global Catalogue of Microorganisms (GCM) 10K type strain sequencing project: providing services to taxonomists for standard genome sequencing and annotation.</title>
        <authorList>
            <consortium name="The Broad Institute Genomics Platform"/>
            <consortium name="The Broad Institute Genome Sequencing Center for Infectious Disease"/>
            <person name="Wu L."/>
            <person name="Ma J."/>
        </authorList>
    </citation>
    <scope>NUCLEOTIDE SEQUENCE [LARGE SCALE GENOMIC DNA]</scope>
    <source>
        <strain evidence="4">JCM 16259</strain>
    </source>
</reference>
<accession>A0ABP5ZLU3</accession>
<feature type="transmembrane region" description="Helical" evidence="2">
    <location>
        <begin position="52"/>
        <end position="74"/>
    </location>
</feature>
<keyword evidence="2" id="KW-0812">Transmembrane</keyword>
<dbReference type="RefSeq" id="WP_344257228.1">
    <property type="nucleotide sequence ID" value="NZ_BAAARE010000030.1"/>
</dbReference>
<keyword evidence="2" id="KW-1133">Transmembrane helix</keyword>
<name>A0ABP5ZLU3_9MICO</name>
<organism evidence="3 4">
    <name type="scientific">Terrabacter carboxydivorans</name>
    <dbReference type="NCBI Taxonomy" id="619730"/>
    <lineage>
        <taxon>Bacteria</taxon>
        <taxon>Bacillati</taxon>
        <taxon>Actinomycetota</taxon>
        <taxon>Actinomycetes</taxon>
        <taxon>Micrococcales</taxon>
        <taxon>Intrasporangiaceae</taxon>
        <taxon>Terrabacter</taxon>
    </lineage>
</organism>
<dbReference type="EMBL" id="BAAARE010000030">
    <property type="protein sequence ID" value="GAA2500678.1"/>
    <property type="molecule type" value="Genomic_DNA"/>
</dbReference>
<keyword evidence="4" id="KW-1185">Reference proteome</keyword>
<feature type="transmembrane region" description="Helical" evidence="2">
    <location>
        <begin position="30"/>
        <end position="46"/>
    </location>
</feature>
<gene>
    <name evidence="3" type="ORF">GCM10009858_43740</name>
</gene>
<evidence type="ECO:0000313" key="3">
    <source>
        <dbReference type="EMBL" id="GAA2500678.1"/>
    </source>
</evidence>
<dbReference type="Proteomes" id="UP001500730">
    <property type="component" value="Unassembled WGS sequence"/>
</dbReference>
<protein>
    <submittedName>
        <fullName evidence="3">Uncharacterized protein</fullName>
    </submittedName>
</protein>